<dbReference type="Pfam" id="PF18360">
    <property type="entry name" value="hnRNP_Q_AcD"/>
    <property type="match status" value="2"/>
</dbReference>
<evidence type="ECO:0000256" key="1">
    <source>
        <dbReference type="SAM" id="MobiDB-lite"/>
    </source>
</evidence>
<feature type="compositionally biased region" description="Acidic residues" evidence="1">
    <location>
        <begin position="27"/>
        <end position="44"/>
    </location>
</feature>
<feature type="region of interest" description="Disordered" evidence="1">
    <location>
        <begin position="276"/>
        <end position="352"/>
    </location>
</feature>
<accession>A0A1Z5JYB0</accession>
<sequence>MTDETTAKQSSLEKDETVNASSMQKEPDDEEEEEDLFEAGDDDVVATNNQEPVSSTSVKINQPPASIAPLSSPSLADIPIPHKSPTARQSKPPALTTPPLPTTLNTSTNHTFLDPASFGLPPGVKIPKSVTGALLRQGKLLEMLQTLPTQSINDALTEYDDAVDVKGSGIRNHGAYLYGVVKRYQSVLAKAQQSGHLEILPMGHAITPAVHHRLELLVSTGFCTRDEMDEKVRSKIRMLSEKDALLALEELSSVERTSIRNFGSYFMGILNRYMRGDVSSSSKPPRGREPSYRENNKSSYTRERSRDRVEPRYENNTQYAPSYDDRHRPRPMPQPPQSMYSNSMTYNPPGMNNSNNNMMPPYAGKMNDAYGMNQAAGRNDTYGYNQGPNVYPYGGPPPPPPHIMNPPMQQPMMHAQPQQPMMMHPQPQQQMMNPPAQQMMHSQPQQQMMNPPPHMISSQPTPYGATTSQQNYGNWQQQQSSSVPGLDIFGLADKAASAVQALANQNGMQQPSFSQKTMSNYGGMNPPPYNPGMLQQYPPTDHSGRSGRRTTATLGQLTPSVRYLVQSIQTSGAVEGPLDDGILGMIHDLPENMAVAALQRFVSIDKTTMRNKTAYLAGILRRELETIKKR</sequence>
<feature type="domain" description="Heterogeneous nuclear ribonucleoprotein Q acidic" evidence="2">
    <location>
        <begin position="207"/>
        <end position="273"/>
    </location>
</feature>
<feature type="region of interest" description="Disordered" evidence="1">
    <location>
        <begin position="1"/>
        <end position="95"/>
    </location>
</feature>
<comment type="caution">
    <text evidence="3">The sequence shown here is derived from an EMBL/GenBank/DDBJ whole genome shotgun (WGS) entry which is preliminary data.</text>
</comment>
<feature type="domain" description="Heterogeneous nuclear ribonucleoprotein Q acidic" evidence="2">
    <location>
        <begin position="557"/>
        <end position="622"/>
    </location>
</feature>
<feature type="compositionally biased region" description="Low complexity" evidence="1">
    <location>
        <begin position="63"/>
        <end position="76"/>
    </location>
</feature>
<protein>
    <recommendedName>
        <fullName evidence="2">Heterogeneous nuclear ribonucleoprotein Q acidic domain-containing protein</fullName>
    </recommendedName>
</protein>
<feature type="compositionally biased region" description="Low complexity" evidence="1">
    <location>
        <begin position="337"/>
        <end position="352"/>
    </location>
</feature>
<evidence type="ECO:0000313" key="4">
    <source>
        <dbReference type="Proteomes" id="UP000198406"/>
    </source>
</evidence>
<dbReference type="AlphaFoldDB" id="A0A1Z5JYB0"/>
<feature type="compositionally biased region" description="Polar residues" evidence="1">
    <location>
        <begin position="46"/>
        <end position="60"/>
    </location>
</feature>
<dbReference type="InParanoid" id="A0A1Z5JYB0"/>
<evidence type="ECO:0000259" key="2">
    <source>
        <dbReference type="Pfam" id="PF18360"/>
    </source>
</evidence>
<reference evidence="3 4" key="1">
    <citation type="journal article" date="2015" name="Plant Cell">
        <title>Oil accumulation by the oleaginous diatom Fistulifera solaris as revealed by the genome and transcriptome.</title>
        <authorList>
            <person name="Tanaka T."/>
            <person name="Maeda Y."/>
            <person name="Veluchamy A."/>
            <person name="Tanaka M."/>
            <person name="Abida H."/>
            <person name="Marechal E."/>
            <person name="Bowler C."/>
            <person name="Muto M."/>
            <person name="Sunaga Y."/>
            <person name="Tanaka M."/>
            <person name="Yoshino T."/>
            <person name="Taniguchi T."/>
            <person name="Fukuda Y."/>
            <person name="Nemoto M."/>
            <person name="Matsumoto M."/>
            <person name="Wong P.S."/>
            <person name="Aburatani S."/>
            <person name="Fujibuchi W."/>
        </authorList>
    </citation>
    <scope>NUCLEOTIDE SEQUENCE [LARGE SCALE GENOMIC DNA]</scope>
    <source>
        <strain evidence="3 4">JPCC DA0580</strain>
    </source>
</reference>
<dbReference type="Proteomes" id="UP000198406">
    <property type="component" value="Unassembled WGS sequence"/>
</dbReference>
<dbReference type="CDD" id="cd21039">
    <property type="entry name" value="NURR"/>
    <property type="match status" value="2"/>
</dbReference>
<dbReference type="InterPro" id="IPR041337">
    <property type="entry name" value="hnRNP_Q_AcD"/>
</dbReference>
<proteinExistence type="predicted"/>
<dbReference type="OrthoDB" id="49070at2759"/>
<feature type="compositionally biased region" description="Basic and acidic residues" evidence="1">
    <location>
        <begin position="286"/>
        <end position="313"/>
    </location>
</feature>
<name>A0A1Z5JYB0_FISSO</name>
<dbReference type="EMBL" id="BDSP01000133">
    <property type="protein sequence ID" value="GAX18889.1"/>
    <property type="molecule type" value="Genomic_DNA"/>
</dbReference>
<evidence type="ECO:0000313" key="3">
    <source>
        <dbReference type="EMBL" id="GAX18889.1"/>
    </source>
</evidence>
<keyword evidence="4" id="KW-1185">Reference proteome</keyword>
<organism evidence="3 4">
    <name type="scientific">Fistulifera solaris</name>
    <name type="common">Oleaginous diatom</name>
    <dbReference type="NCBI Taxonomy" id="1519565"/>
    <lineage>
        <taxon>Eukaryota</taxon>
        <taxon>Sar</taxon>
        <taxon>Stramenopiles</taxon>
        <taxon>Ochrophyta</taxon>
        <taxon>Bacillariophyta</taxon>
        <taxon>Bacillariophyceae</taxon>
        <taxon>Bacillariophycidae</taxon>
        <taxon>Naviculales</taxon>
        <taxon>Naviculaceae</taxon>
        <taxon>Fistulifera</taxon>
    </lineage>
</organism>
<gene>
    <name evidence="3" type="ORF">FisN_8Hh105</name>
</gene>